<comment type="similarity">
    <text evidence="2">Belongs to the SID1 family.</text>
</comment>
<keyword evidence="6 8" id="KW-0472">Membrane</keyword>
<comment type="caution">
    <text evidence="10">The sequence shown here is derived from an EMBL/GenBank/DDBJ whole genome shotgun (WGS) entry which is preliminary data.</text>
</comment>
<keyword evidence="3 8" id="KW-0812">Transmembrane</keyword>
<keyword evidence="4 9" id="KW-0732">Signal</keyword>
<keyword evidence="5 8" id="KW-1133">Transmembrane helix</keyword>
<evidence type="ECO:0000256" key="8">
    <source>
        <dbReference type="SAM" id="Phobius"/>
    </source>
</evidence>
<dbReference type="Proteomes" id="UP001329430">
    <property type="component" value="Chromosome 10"/>
</dbReference>
<reference evidence="10 11" key="1">
    <citation type="journal article" date="2024" name="Insects">
        <title>An Improved Chromosome-Level Genome Assembly of the Firefly Pyrocoelia pectoralis.</title>
        <authorList>
            <person name="Fu X."/>
            <person name="Meyer-Rochow V.B."/>
            <person name="Ballantyne L."/>
            <person name="Zhu X."/>
        </authorList>
    </citation>
    <scope>NUCLEOTIDE SEQUENCE [LARGE SCALE GENOMIC DNA]</scope>
    <source>
        <strain evidence="10">XCY_ONT2</strain>
    </source>
</reference>
<protein>
    <submittedName>
        <fullName evidence="10">Uncharacterized protein</fullName>
    </submittedName>
</protein>
<evidence type="ECO:0000256" key="4">
    <source>
        <dbReference type="ARBA" id="ARBA00022729"/>
    </source>
</evidence>
<evidence type="ECO:0000256" key="7">
    <source>
        <dbReference type="ARBA" id="ARBA00023180"/>
    </source>
</evidence>
<dbReference type="GO" id="GO:0005886">
    <property type="term" value="C:plasma membrane"/>
    <property type="evidence" value="ECO:0007669"/>
    <property type="project" value="TreeGrafter"/>
</dbReference>
<feature type="signal peptide" evidence="9">
    <location>
        <begin position="1"/>
        <end position="17"/>
    </location>
</feature>
<evidence type="ECO:0000256" key="2">
    <source>
        <dbReference type="ARBA" id="ARBA00006618"/>
    </source>
</evidence>
<dbReference type="EMBL" id="JAVRBK010000010">
    <property type="protein sequence ID" value="KAK5638986.1"/>
    <property type="molecule type" value="Genomic_DNA"/>
</dbReference>
<evidence type="ECO:0000256" key="3">
    <source>
        <dbReference type="ARBA" id="ARBA00022692"/>
    </source>
</evidence>
<feature type="transmembrane region" description="Helical" evidence="8">
    <location>
        <begin position="544"/>
        <end position="562"/>
    </location>
</feature>
<feature type="transmembrane region" description="Helical" evidence="8">
    <location>
        <begin position="652"/>
        <end position="674"/>
    </location>
</feature>
<keyword evidence="11" id="KW-1185">Reference proteome</keyword>
<name>A0AAN7V5P6_9COLE</name>
<feature type="transmembrane region" description="Helical" evidence="8">
    <location>
        <begin position="288"/>
        <end position="310"/>
    </location>
</feature>
<feature type="transmembrane region" description="Helical" evidence="8">
    <location>
        <begin position="389"/>
        <end position="411"/>
    </location>
</feature>
<evidence type="ECO:0000256" key="1">
    <source>
        <dbReference type="ARBA" id="ARBA00004141"/>
    </source>
</evidence>
<feature type="transmembrane region" description="Helical" evidence="8">
    <location>
        <begin position="627"/>
        <end position="646"/>
    </location>
</feature>
<keyword evidence="7" id="KW-0325">Glycoprotein</keyword>
<dbReference type="GO" id="GO:0051033">
    <property type="term" value="F:RNA transmembrane transporter activity"/>
    <property type="evidence" value="ECO:0007669"/>
    <property type="project" value="TreeGrafter"/>
</dbReference>
<feature type="transmembrane region" description="Helical" evidence="8">
    <location>
        <begin position="736"/>
        <end position="755"/>
    </location>
</feature>
<comment type="subcellular location">
    <subcellularLocation>
        <location evidence="1">Membrane</location>
        <topology evidence="1">Multi-pass membrane protein</topology>
    </subcellularLocation>
</comment>
<gene>
    <name evidence="10" type="ORF">RI129_013281</name>
</gene>
<dbReference type="AlphaFoldDB" id="A0AAN7V5P6"/>
<evidence type="ECO:0000313" key="11">
    <source>
        <dbReference type="Proteomes" id="UP001329430"/>
    </source>
</evidence>
<evidence type="ECO:0000256" key="9">
    <source>
        <dbReference type="SAM" id="SignalP"/>
    </source>
</evidence>
<feature type="chain" id="PRO_5042824115" evidence="9">
    <location>
        <begin position="18"/>
        <end position="770"/>
    </location>
</feature>
<feature type="transmembrane region" description="Helical" evidence="8">
    <location>
        <begin position="686"/>
        <end position="705"/>
    </location>
</feature>
<dbReference type="Pfam" id="PF13965">
    <property type="entry name" value="SID-1_RNA_chan"/>
    <property type="match status" value="1"/>
</dbReference>
<dbReference type="InterPro" id="IPR025958">
    <property type="entry name" value="SID1_TM_fam"/>
</dbReference>
<evidence type="ECO:0000256" key="6">
    <source>
        <dbReference type="ARBA" id="ARBA00023136"/>
    </source>
</evidence>
<accession>A0AAN7V5P6</accession>
<dbReference type="PANTHER" id="PTHR12185:SF14">
    <property type="entry name" value="CHOLESTEROL UPTAKE PROTEIN 1"/>
    <property type="match status" value="1"/>
</dbReference>
<feature type="transmembrane region" description="Helical" evidence="8">
    <location>
        <begin position="484"/>
        <end position="506"/>
    </location>
</feature>
<dbReference type="GO" id="GO:0005764">
    <property type="term" value="C:lysosome"/>
    <property type="evidence" value="ECO:0007669"/>
    <property type="project" value="TreeGrafter"/>
</dbReference>
<feature type="transmembrane region" description="Helical" evidence="8">
    <location>
        <begin position="445"/>
        <end position="463"/>
    </location>
</feature>
<organism evidence="10 11">
    <name type="scientific">Pyrocoelia pectoralis</name>
    <dbReference type="NCBI Taxonomy" id="417401"/>
    <lineage>
        <taxon>Eukaryota</taxon>
        <taxon>Metazoa</taxon>
        <taxon>Ecdysozoa</taxon>
        <taxon>Arthropoda</taxon>
        <taxon>Hexapoda</taxon>
        <taxon>Insecta</taxon>
        <taxon>Pterygota</taxon>
        <taxon>Neoptera</taxon>
        <taxon>Endopterygota</taxon>
        <taxon>Coleoptera</taxon>
        <taxon>Polyphaga</taxon>
        <taxon>Elateriformia</taxon>
        <taxon>Elateroidea</taxon>
        <taxon>Lampyridae</taxon>
        <taxon>Lampyrinae</taxon>
        <taxon>Pyrocoelia</taxon>
    </lineage>
</organism>
<dbReference type="GO" id="GO:0003725">
    <property type="term" value="F:double-stranded RNA binding"/>
    <property type="evidence" value="ECO:0007669"/>
    <property type="project" value="TreeGrafter"/>
</dbReference>
<feature type="transmembrane region" description="Helical" evidence="8">
    <location>
        <begin position="568"/>
        <end position="592"/>
    </location>
</feature>
<dbReference type="PANTHER" id="PTHR12185">
    <property type="entry name" value="SID1 TRANSMEMBRANE FAMILY MEMEBER"/>
    <property type="match status" value="1"/>
</dbReference>
<evidence type="ECO:0000256" key="5">
    <source>
        <dbReference type="ARBA" id="ARBA00022989"/>
    </source>
</evidence>
<evidence type="ECO:0000313" key="10">
    <source>
        <dbReference type="EMBL" id="KAK5638986.1"/>
    </source>
</evidence>
<proteinExistence type="inferred from homology"/>
<sequence length="770" mass="88752">MYLFIWFTSILIQLSASLQPPVIITDTKYMHSYNNQQINNSRQHVFVFPSYEAQSTSRVLISCENCTMDNPLMVVAQQHKEILSWQLPLVVTSDSGNIEYMNSGRTLCPSRISKFYSFEDAAREDYEGPIVTVSTAAHYNISYSLRVNLNNSFVSPSVTYNINITPSETRYYFYNFPENDTDKNYQTVILEIQSDDDVCMMVSIQNATCPVHDSVNDIKFEGYWETVSRKGGITISKRNFPHGFFTVFVAMGDNSVCDGKTKLPSNNHAKRLNFTIKPSIAYSDYAKAVGITIGCIVLAYFILISTFCLWSAKDTRPRCMSFVDERDCQIVTTPGSIHAPDCDNISLDETEYDTITEAEKDHQIILSKPVLYLSDLARKDPRILKKKSYFYLWHVLTVAVFYGLPVVQLVITYQNVLNDTGNQDLCYYNFLCAHPLGFISDFNHLFSNIGYIVFGILFILLVCKRERLHKDDTFEKHFGIPQHYGLYYAIGAALIMEGVLSGSYHICPNHSNFQFDSSFMYVIAVLCVVKLYQSRHPDINATAYSTFTVLAVAILLGMIGVFEGNLTFWILFTILHLGICLVMTAQIYYFGYWKLDKAVFKRVWQVYVHDFWASPRTVLRPLHTGRMVLLILGNMANWGLAVWGIYNHERDFATYLVAVFMCNTMLYFLFYIVMKLVHKERIKLQPLTYMILSVICAVAAIYFFYHKSIRWAVTPAQSRWYNQECQLLQFYDFHDIWHFLSAIGMFFSFMMLLTLDDDLSHTLRTKIAVF</sequence>